<dbReference type="InterPro" id="IPR003313">
    <property type="entry name" value="AraC-bd"/>
</dbReference>
<keyword evidence="3" id="KW-0804">Transcription</keyword>
<evidence type="ECO:0000313" key="5">
    <source>
        <dbReference type="EMBL" id="ANF52504.1"/>
    </source>
</evidence>
<dbReference type="Pfam" id="PF02311">
    <property type="entry name" value="AraC_binding"/>
    <property type="match status" value="1"/>
</dbReference>
<dbReference type="EMBL" id="CP015199">
    <property type="protein sequence ID" value="ANF52504.1"/>
    <property type="molecule type" value="Genomic_DNA"/>
</dbReference>
<sequence>MNKKTKSIPVNSMADERSPGIVMERVSFDHSIINEEEKQSHRHDLHSFFLLEKGTVSIEIDFQKYEIKESSVIYIHPDQVHYTTSTENITVSTWALNSEYLNPEYLKLLDEIRPVKPLLLDQETFSLISEAVSLSLKYYARKNEKLYHSLLKDSCNTLVALVISQYLEHNQPLEKLSRFEIVTKVFKQILEQKYITVKRPSEYAQVLNISTPYLNECIKNTTGYSVSYHIQQRIVLEAKRLLYHSDQSVKEIATALGYDDYPYFSRLFTKVTGMTPLAFRNKNRD</sequence>
<dbReference type="OrthoDB" id="1096411at2"/>
<dbReference type="InterPro" id="IPR009057">
    <property type="entry name" value="Homeodomain-like_sf"/>
</dbReference>
<dbReference type="STRING" id="1685010.A0O34_19135"/>
<evidence type="ECO:0000259" key="4">
    <source>
        <dbReference type="PROSITE" id="PS01124"/>
    </source>
</evidence>
<reference evidence="5 6" key="1">
    <citation type="submission" date="2016-04" db="EMBL/GenBank/DDBJ databases">
        <title>Complete Genome Sequence of Chryseobacterium sp. IHBB 10212.</title>
        <authorList>
            <person name="Pal M."/>
            <person name="Swarnkar M.K."/>
            <person name="Kaushal K."/>
            <person name="Chhibber S."/>
            <person name="Singh A.K."/>
            <person name="Gulati A."/>
        </authorList>
    </citation>
    <scope>NUCLEOTIDE SEQUENCE [LARGE SCALE GENOMIC DNA]</scope>
    <source>
        <strain evidence="5 6">IHBB 10212</strain>
    </source>
</reference>
<dbReference type="GO" id="GO:0043565">
    <property type="term" value="F:sequence-specific DNA binding"/>
    <property type="evidence" value="ECO:0007669"/>
    <property type="project" value="InterPro"/>
</dbReference>
<dbReference type="SUPFAM" id="SSF51215">
    <property type="entry name" value="Regulatory protein AraC"/>
    <property type="match status" value="1"/>
</dbReference>
<evidence type="ECO:0000313" key="6">
    <source>
        <dbReference type="Proteomes" id="UP000077824"/>
    </source>
</evidence>
<evidence type="ECO:0000256" key="2">
    <source>
        <dbReference type="ARBA" id="ARBA00023125"/>
    </source>
</evidence>
<protein>
    <submittedName>
        <fullName evidence="5">AraC family transcriptional regulator</fullName>
    </submittedName>
</protein>
<name>A0A172XZW2_9FLAO</name>
<keyword evidence="2" id="KW-0238">DNA-binding</keyword>
<dbReference type="Gene3D" id="2.60.120.10">
    <property type="entry name" value="Jelly Rolls"/>
    <property type="match status" value="1"/>
</dbReference>
<accession>A0A172XZW2</accession>
<dbReference type="InterPro" id="IPR014710">
    <property type="entry name" value="RmlC-like_jellyroll"/>
</dbReference>
<evidence type="ECO:0000256" key="3">
    <source>
        <dbReference type="ARBA" id="ARBA00023163"/>
    </source>
</evidence>
<organism evidence="5 6">
    <name type="scientific">Chryseobacterium glaciei</name>
    <dbReference type="NCBI Taxonomy" id="1685010"/>
    <lineage>
        <taxon>Bacteria</taxon>
        <taxon>Pseudomonadati</taxon>
        <taxon>Bacteroidota</taxon>
        <taxon>Flavobacteriia</taxon>
        <taxon>Flavobacteriales</taxon>
        <taxon>Weeksellaceae</taxon>
        <taxon>Chryseobacterium group</taxon>
        <taxon>Chryseobacterium</taxon>
    </lineage>
</organism>
<dbReference type="PROSITE" id="PS01124">
    <property type="entry name" value="HTH_ARAC_FAMILY_2"/>
    <property type="match status" value="1"/>
</dbReference>
<dbReference type="InterPro" id="IPR037923">
    <property type="entry name" value="HTH-like"/>
</dbReference>
<dbReference type="Pfam" id="PF12833">
    <property type="entry name" value="HTH_18"/>
    <property type="match status" value="1"/>
</dbReference>
<dbReference type="InterPro" id="IPR018060">
    <property type="entry name" value="HTH_AraC"/>
</dbReference>
<gene>
    <name evidence="5" type="ORF">A0O34_19135</name>
</gene>
<dbReference type="GO" id="GO:0003700">
    <property type="term" value="F:DNA-binding transcription factor activity"/>
    <property type="evidence" value="ECO:0007669"/>
    <property type="project" value="InterPro"/>
</dbReference>
<dbReference type="PANTHER" id="PTHR43280">
    <property type="entry name" value="ARAC-FAMILY TRANSCRIPTIONAL REGULATOR"/>
    <property type="match status" value="1"/>
</dbReference>
<evidence type="ECO:0000256" key="1">
    <source>
        <dbReference type="ARBA" id="ARBA00023015"/>
    </source>
</evidence>
<keyword evidence="1" id="KW-0805">Transcription regulation</keyword>
<dbReference type="PRINTS" id="PR00032">
    <property type="entry name" value="HTHARAC"/>
</dbReference>
<dbReference type="RefSeq" id="WP_066758369.1">
    <property type="nucleotide sequence ID" value="NZ_CP015199.1"/>
</dbReference>
<dbReference type="SMART" id="SM00342">
    <property type="entry name" value="HTH_ARAC"/>
    <property type="match status" value="1"/>
</dbReference>
<dbReference type="PANTHER" id="PTHR43280:SF2">
    <property type="entry name" value="HTH-TYPE TRANSCRIPTIONAL REGULATOR EXSA"/>
    <property type="match status" value="1"/>
</dbReference>
<keyword evidence="6" id="KW-1185">Reference proteome</keyword>
<dbReference type="SUPFAM" id="SSF46689">
    <property type="entry name" value="Homeodomain-like"/>
    <property type="match status" value="1"/>
</dbReference>
<dbReference type="Gene3D" id="1.10.10.60">
    <property type="entry name" value="Homeodomain-like"/>
    <property type="match status" value="1"/>
</dbReference>
<dbReference type="InterPro" id="IPR020449">
    <property type="entry name" value="Tscrpt_reg_AraC-type_HTH"/>
</dbReference>
<dbReference type="KEGG" id="chh:A0O34_19135"/>
<proteinExistence type="predicted"/>
<dbReference type="AlphaFoldDB" id="A0A172XZW2"/>
<dbReference type="Proteomes" id="UP000077824">
    <property type="component" value="Chromosome"/>
</dbReference>
<feature type="domain" description="HTH araC/xylS-type" evidence="4">
    <location>
        <begin position="180"/>
        <end position="282"/>
    </location>
</feature>